<keyword evidence="3" id="KW-0547">Nucleotide-binding</keyword>
<evidence type="ECO:0000313" key="9">
    <source>
        <dbReference type="EMBL" id="RKN41053.1"/>
    </source>
</evidence>
<dbReference type="Pfam" id="PF07005">
    <property type="entry name" value="SBD_N"/>
    <property type="match status" value="1"/>
</dbReference>
<keyword evidence="10" id="KW-1185">Reference proteome</keyword>
<comment type="similarity">
    <text evidence="1">Belongs to the four-carbon acid sugar kinase family.</text>
</comment>
<evidence type="ECO:0000313" key="10">
    <source>
        <dbReference type="Proteomes" id="UP000281726"/>
    </source>
</evidence>
<evidence type="ECO:0000259" key="8">
    <source>
        <dbReference type="Pfam" id="PF17042"/>
    </source>
</evidence>
<dbReference type="GO" id="GO:0016301">
    <property type="term" value="F:kinase activity"/>
    <property type="evidence" value="ECO:0007669"/>
    <property type="project" value="UniProtKB-KW"/>
</dbReference>
<accession>A0A3A9YYJ1</accession>
<keyword evidence="4" id="KW-0418">Kinase</keyword>
<evidence type="ECO:0000256" key="2">
    <source>
        <dbReference type="ARBA" id="ARBA00022679"/>
    </source>
</evidence>
<evidence type="ECO:0000256" key="3">
    <source>
        <dbReference type="ARBA" id="ARBA00022741"/>
    </source>
</evidence>
<evidence type="ECO:0000256" key="1">
    <source>
        <dbReference type="ARBA" id="ARBA00005715"/>
    </source>
</evidence>
<organism evidence="9 10">
    <name type="scientific">Micromonospora endolithica</name>
    <dbReference type="NCBI Taxonomy" id="230091"/>
    <lineage>
        <taxon>Bacteria</taxon>
        <taxon>Bacillati</taxon>
        <taxon>Actinomycetota</taxon>
        <taxon>Actinomycetes</taxon>
        <taxon>Micromonosporales</taxon>
        <taxon>Micromonosporaceae</taxon>
        <taxon>Micromonospora</taxon>
    </lineage>
</organism>
<protein>
    <recommendedName>
        <fullName evidence="11">Hydroxyacid dehydrogenase</fullName>
    </recommendedName>
</protein>
<dbReference type="InterPro" id="IPR037051">
    <property type="entry name" value="4-carb_acid_sugar_kinase_N_sf"/>
</dbReference>
<evidence type="ECO:0000256" key="6">
    <source>
        <dbReference type="ARBA" id="ARBA00023277"/>
    </source>
</evidence>
<dbReference type="EMBL" id="RBAK01000012">
    <property type="protein sequence ID" value="RKN41053.1"/>
    <property type="molecule type" value="Genomic_DNA"/>
</dbReference>
<proteinExistence type="inferred from homology"/>
<sequence length="477" mass="49290">MTTSSCAPDSSTLPPPWPELSAPALAERIAADGRTIVVLDDDPTGTQTVHGVPVLTRWDAASITAELAAGPPALYLLTNSRSMGPVRAAEINFRTGWQIRTAARWTRRAVAVVSRGDSTLRGHFPDETVALAEGLGGGVDGVLLVPAFIEGGRVTVDGRHWVADGGRWLPVGETPYARDATFGFTSSDLPDWVAERSGGRIARDEVEVLALTDLRRGGPAAVAERLTALRNGTVCVCDALDPSDLEVLVAGVLTAEAAGTRLLYRTAASFVPVRAGIAPRGPLTAADLGLARRGGPGGLVVVGSHVPTTTAQLGRLLTAGAVVGVEVDAAALDEAGRRGEVEVDRVAEVAGAAVASGRDTVVYTSRAVLTAPSASASLQRSVRVSAGLVRVVDRLPVRPAYVIGKGGITASDLATAGLGIVRAEVQGQIHPGVPVWRAGSDSRFPGLTYVVFPGNVGGPDDLLAVVRRLARVEDPDA</sequence>
<evidence type="ECO:0000256" key="4">
    <source>
        <dbReference type="ARBA" id="ARBA00022777"/>
    </source>
</evidence>
<evidence type="ECO:0008006" key="11">
    <source>
        <dbReference type="Google" id="ProtNLM"/>
    </source>
</evidence>
<dbReference type="RefSeq" id="WP_120730934.1">
    <property type="nucleotide sequence ID" value="NZ_RBAK01000012.1"/>
</dbReference>
<name>A0A3A9YYJ1_9ACTN</name>
<dbReference type="Gene3D" id="3.40.50.10840">
    <property type="entry name" value="Putative sugar-binding, N-terminal domain"/>
    <property type="match status" value="1"/>
</dbReference>
<comment type="caution">
    <text evidence="9">The sequence shown here is derived from an EMBL/GenBank/DDBJ whole genome shotgun (WGS) entry which is preliminary data.</text>
</comment>
<keyword evidence="6" id="KW-0119">Carbohydrate metabolism</keyword>
<dbReference type="InterPro" id="IPR010737">
    <property type="entry name" value="4-carb_acid_sugar_kinase_N"/>
</dbReference>
<feature type="domain" description="Four-carbon acid sugar kinase N-terminal" evidence="7">
    <location>
        <begin position="36"/>
        <end position="271"/>
    </location>
</feature>
<evidence type="ECO:0000256" key="5">
    <source>
        <dbReference type="ARBA" id="ARBA00022840"/>
    </source>
</evidence>
<dbReference type="InterPro" id="IPR042213">
    <property type="entry name" value="NBD_C_sf"/>
</dbReference>
<dbReference type="InterPro" id="IPR031475">
    <property type="entry name" value="NBD_C"/>
</dbReference>
<evidence type="ECO:0000259" key="7">
    <source>
        <dbReference type="Pfam" id="PF07005"/>
    </source>
</evidence>
<dbReference type="GO" id="GO:0005524">
    <property type="term" value="F:ATP binding"/>
    <property type="evidence" value="ECO:0007669"/>
    <property type="project" value="UniProtKB-KW"/>
</dbReference>
<feature type="domain" description="Four-carbon acid sugar kinase nucleotide binding" evidence="8">
    <location>
        <begin position="299"/>
        <end position="460"/>
    </location>
</feature>
<dbReference type="Pfam" id="PF17042">
    <property type="entry name" value="NBD_C"/>
    <property type="match status" value="1"/>
</dbReference>
<dbReference type="AlphaFoldDB" id="A0A3A9YYJ1"/>
<dbReference type="SUPFAM" id="SSF142764">
    <property type="entry name" value="YgbK-like"/>
    <property type="match status" value="1"/>
</dbReference>
<dbReference type="Gene3D" id="3.40.980.20">
    <property type="entry name" value="Four-carbon acid sugar kinase, nucleotide binding domain"/>
    <property type="match status" value="1"/>
</dbReference>
<gene>
    <name evidence="9" type="ORF">D7223_25240</name>
</gene>
<dbReference type="OrthoDB" id="153193at2"/>
<keyword evidence="5" id="KW-0067">ATP-binding</keyword>
<keyword evidence="2" id="KW-0808">Transferase</keyword>
<dbReference type="Proteomes" id="UP000281726">
    <property type="component" value="Unassembled WGS sequence"/>
</dbReference>
<reference evidence="9 10" key="1">
    <citation type="journal article" date="2004" name="Syst. Appl. Microbiol.">
        <title>Cryptoendolithic actinomycetes from antarctic sandstone rock samples: Micromonospora endolithica sp. nov. and two isolates related to Micromonospora coerulea Jensen 1932.</title>
        <authorList>
            <person name="Hirsch P."/>
            <person name="Mevs U."/>
            <person name="Kroppenstedt R.M."/>
            <person name="Schumann P."/>
            <person name="Stackebrandt E."/>
        </authorList>
    </citation>
    <scope>NUCLEOTIDE SEQUENCE [LARGE SCALE GENOMIC DNA]</scope>
    <source>
        <strain evidence="9 10">JCM 12677</strain>
    </source>
</reference>